<dbReference type="EMBL" id="MBFE02000009">
    <property type="protein sequence ID" value="MUO43022.1"/>
    <property type="molecule type" value="Genomic_DNA"/>
</dbReference>
<dbReference type="Proteomes" id="UP000179454">
    <property type="component" value="Unassembled WGS sequence"/>
</dbReference>
<dbReference type="InterPro" id="IPR036849">
    <property type="entry name" value="Enolase-like_C_sf"/>
</dbReference>
<protein>
    <submittedName>
        <fullName evidence="3">Mandelate racemase</fullName>
    </submittedName>
</protein>
<dbReference type="InterPro" id="IPR013342">
    <property type="entry name" value="Mandelate_racemase_C"/>
</dbReference>
<dbReference type="PANTHER" id="PTHR48080:SF2">
    <property type="entry name" value="D-GALACTONATE DEHYDRATASE"/>
    <property type="match status" value="1"/>
</dbReference>
<keyword evidence="4" id="KW-1185">Reference proteome</keyword>
<dbReference type="PROSITE" id="PS00908">
    <property type="entry name" value="MR_MLE_1"/>
    <property type="match status" value="1"/>
</dbReference>
<name>A0ABW9TEY7_AGRVI</name>
<dbReference type="PANTHER" id="PTHR48080">
    <property type="entry name" value="D-GALACTONATE DEHYDRATASE-RELATED"/>
    <property type="match status" value="1"/>
</dbReference>
<evidence type="ECO:0000256" key="1">
    <source>
        <dbReference type="ARBA" id="ARBA00023239"/>
    </source>
</evidence>
<sequence length="378" mass="41289">MEPRHLVRITSLKTFVVHALRVNHVFVVLETDAGITGVGEGTVEDRELAAQAAIQHTESYLIGQDPFRITCHVETLSRDSYWRTGALLRSALSAIEMALLDIKGKALGVPVYDLLGGLNRDVVPCYANGWFGNARSPDEFAAAARQTTALGFAALKLDPFRHTSGKTERSRLLQGIARIEAVRDAVGPDIEIMIDGHGGFDATSAILAARELEPFRPYWFEEPVPPESIDALASVRRRSPIPIAAGERVYEPARFAEIIDREAVDYLQPDISHVGGISEALRIASYADVHNVPVVPHNALGPVNNAATLHYAAAVPNFSWFESFLHVEPFVAPWRADYVEEAAFAEDGHIRVPGLAGLGVSIRPEACLAHPYKPRLKG</sequence>
<dbReference type="Pfam" id="PF02746">
    <property type="entry name" value="MR_MLE_N"/>
    <property type="match status" value="1"/>
</dbReference>
<keyword evidence="1" id="KW-0456">Lyase</keyword>
<comment type="caution">
    <text evidence="3">The sequence shown here is derived from an EMBL/GenBank/DDBJ whole genome shotgun (WGS) entry which is preliminary data.</text>
</comment>
<dbReference type="SUPFAM" id="SSF54826">
    <property type="entry name" value="Enolase N-terminal domain-like"/>
    <property type="match status" value="1"/>
</dbReference>
<dbReference type="SUPFAM" id="SSF51604">
    <property type="entry name" value="Enolase C-terminal domain-like"/>
    <property type="match status" value="1"/>
</dbReference>
<dbReference type="InterPro" id="IPR029017">
    <property type="entry name" value="Enolase-like_N"/>
</dbReference>
<dbReference type="InterPro" id="IPR029065">
    <property type="entry name" value="Enolase_C-like"/>
</dbReference>
<proteinExistence type="predicted"/>
<evidence type="ECO:0000313" key="4">
    <source>
        <dbReference type="Proteomes" id="UP000179454"/>
    </source>
</evidence>
<dbReference type="SFLD" id="SFLDG00179">
    <property type="entry name" value="mandelate_racemase"/>
    <property type="match status" value="1"/>
</dbReference>
<dbReference type="Gene3D" id="3.20.20.120">
    <property type="entry name" value="Enolase-like C-terminal domain"/>
    <property type="match status" value="1"/>
</dbReference>
<feature type="domain" description="Mandelate racemase/muconate lactonizing enzyme C-terminal" evidence="2">
    <location>
        <begin position="137"/>
        <end position="242"/>
    </location>
</feature>
<dbReference type="SMART" id="SM00922">
    <property type="entry name" value="MR_MLE"/>
    <property type="match status" value="1"/>
</dbReference>
<dbReference type="Gene3D" id="3.30.390.10">
    <property type="entry name" value="Enolase-like, N-terminal domain"/>
    <property type="match status" value="1"/>
</dbReference>
<dbReference type="InterPro" id="IPR034593">
    <property type="entry name" value="DgoD-like"/>
</dbReference>
<evidence type="ECO:0000259" key="2">
    <source>
        <dbReference type="SMART" id="SM00922"/>
    </source>
</evidence>
<dbReference type="Pfam" id="PF13378">
    <property type="entry name" value="MR_MLE_C"/>
    <property type="match status" value="1"/>
</dbReference>
<evidence type="ECO:0000313" key="3">
    <source>
        <dbReference type="EMBL" id="MUO43022.1"/>
    </source>
</evidence>
<organism evidence="3 4">
    <name type="scientific">Agrobacterium vitis</name>
    <name type="common">Rhizobium vitis</name>
    <dbReference type="NCBI Taxonomy" id="373"/>
    <lineage>
        <taxon>Bacteria</taxon>
        <taxon>Pseudomonadati</taxon>
        <taxon>Pseudomonadota</taxon>
        <taxon>Alphaproteobacteria</taxon>
        <taxon>Hyphomicrobiales</taxon>
        <taxon>Rhizobiaceae</taxon>
        <taxon>Rhizobium/Agrobacterium group</taxon>
        <taxon>Agrobacterium</taxon>
    </lineage>
</organism>
<dbReference type="InterPro" id="IPR018110">
    <property type="entry name" value="Mandel_Rmase/mucon_lact_enz_CS"/>
</dbReference>
<dbReference type="CDD" id="cd03316">
    <property type="entry name" value="MR_like"/>
    <property type="match status" value="1"/>
</dbReference>
<gene>
    <name evidence="3" type="ORF">BBL17_014650</name>
</gene>
<dbReference type="SFLD" id="SFLDS00001">
    <property type="entry name" value="Enolase"/>
    <property type="match status" value="1"/>
</dbReference>
<dbReference type="InterPro" id="IPR013341">
    <property type="entry name" value="Mandelate_racemase_N_dom"/>
</dbReference>
<reference evidence="3" key="1">
    <citation type="submission" date="2019-11" db="EMBL/GenBank/DDBJ databases">
        <title>Whole-genome sequencing of Allorhizobium vitis.</title>
        <authorList>
            <person name="Gan H.M."/>
            <person name="Savka M.A."/>
        </authorList>
    </citation>
    <scope>NUCLEOTIDE SEQUENCE [LARGE SCALE GENOMIC DNA]</scope>
    <source>
        <strain evidence="3">T1/7</strain>
    </source>
</reference>
<accession>A0ABW9TEY7</accession>